<dbReference type="EMBL" id="NPHW01005982">
    <property type="protein sequence ID" value="OXV06222.1"/>
    <property type="molecule type" value="Genomic_DNA"/>
</dbReference>
<comment type="caution">
    <text evidence="1">The sequence shown here is derived from an EMBL/GenBank/DDBJ whole genome shotgun (WGS) entry which is preliminary data.</text>
</comment>
<proteinExistence type="predicted"/>
<evidence type="ECO:0008006" key="3">
    <source>
        <dbReference type="Google" id="ProtNLM"/>
    </source>
</evidence>
<evidence type="ECO:0000313" key="2">
    <source>
        <dbReference type="Proteomes" id="UP000243515"/>
    </source>
</evidence>
<sequence>MEPRGFKMPCIPERISSKMPPAVQKRISETKLRKVSHASQLSNFSVASSSVSDFLEEKIKAYEYDYDYLAAQISGLQSARAAQILDGDQYGNEAAPFLQQQAKIGQELSLITAQRKIITEDIEEELNTQNELKKRRGNENEPGLDFFERAYAATIIPKIMSTTTKHKKRRFDTSKFRKNVLTAYNAVTVKAGGQLVWCHITGEWYEGDAVKTAHLVPKSLHPREVGYLFGLKEASEEFFYDWRLGISLYKNLEEGLDNGTIVIVPIIPSANPTRWKCLLVDESKRALMALASPNKLVRWGDIDQKELFFRGDKRPAKRYLYFRFIITIINAQRANNTPFLQRLEGKEVFWASPGSYLRKSTLVSLARNISGLELPPSLYNETTFEEPELDARRDQEAAAQLAVQLRNATVESS</sequence>
<reference evidence="1 2" key="1">
    <citation type="journal article" date="2015" name="Environ. Microbiol.">
        <title>Metagenome sequence of Elaphomyces granulatus from sporocarp tissue reveals Ascomycota ectomycorrhizal fingerprints of genome expansion and a Proteobacteria-rich microbiome.</title>
        <authorList>
            <person name="Quandt C.A."/>
            <person name="Kohler A."/>
            <person name="Hesse C.N."/>
            <person name="Sharpton T.J."/>
            <person name="Martin F."/>
            <person name="Spatafora J.W."/>
        </authorList>
    </citation>
    <scope>NUCLEOTIDE SEQUENCE [LARGE SCALE GENOMIC DNA]</scope>
    <source>
        <strain evidence="1 2">OSC145934</strain>
    </source>
</reference>
<dbReference type="Proteomes" id="UP000243515">
    <property type="component" value="Unassembled WGS sequence"/>
</dbReference>
<dbReference type="AlphaFoldDB" id="A0A232LQ11"/>
<gene>
    <name evidence="1" type="ORF">Egran_06009</name>
</gene>
<protein>
    <recommendedName>
        <fullName evidence="3">HNH nuclease domain-containing protein</fullName>
    </recommendedName>
</protein>
<keyword evidence="2" id="KW-1185">Reference proteome</keyword>
<dbReference type="OrthoDB" id="5386595at2759"/>
<accession>A0A232LQ11</accession>
<name>A0A232LQ11_9EURO</name>
<organism evidence="1 2">
    <name type="scientific">Elaphomyces granulatus</name>
    <dbReference type="NCBI Taxonomy" id="519963"/>
    <lineage>
        <taxon>Eukaryota</taxon>
        <taxon>Fungi</taxon>
        <taxon>Dikarya</taxon>
        <taxon>Ascomycota</taxon>
        <taxon>Pezizomycotina</taxon>
        <taxon>Eurotiomycetes</taxon>
        <taxon>Eurotiomycetidae</taxon>
        <taxon>Eurotiales</taxon>
        <taxon>Elaphomycetaceae</taxon>
        <taxon>Elaphomyces</taxon>
    </lineage>
</organism>
<evidence type="ECO:0000313" key="1">
    <source>
        <dbReference type="EMBL" id="OXV06222.1"/>
    </source>
</evidence>